<keyword evidence="3" id="KW-1185">Reference proteome</keyword>
<feature type="domain" description="CCAAT-binding factor" evidence="2">
    <location>
        <begin position="200"/>
        <end position="346"/>
    </location>
</feature>
<evidence type="ECO:0000256" key="1">
    <source>
        <dbReference type="ARBA" id="ARBA00007797"/>
    </source>
</evidence>
<dbReference type="GO" id="GO:0032040">
    <property type="term" value="C:small-subunit processome"/>
    <property type="evidence" value="ECO:0007669"/>
    <property type="project" value="TreeGrafter"/>
</dbReference>
<dbReference type="AlphaFoldDB" id="A0A0N4ZUS3"/>
<name>A0A0N4ZUS3_PARTI</name>
<evidence type="ECO:0000313" key="4">
    <source>
        <dbReference type="WBParaSite" id="PTRK_0001233600.1"/>
    </source>
</evidence>
<dbReference type="GO" id="GO:0030692">
    <property type="term" value="C:Noc4p-Nop14p complex"/>
    <property type="evidence" value="ECO:0007669"/>
    <property type="project" value="TreeGrafter"/>
</dbReference>
<dbReference type="Pfam" id="PF03914">
    <property type="entry name" value="CBF"/>
    <property type="match status" value="1"/>
</dbReference>
<accession>A0A0N4ZUS3</accession>
<comment type="similarity">
    <text evidence="1">Belongs to the CBF/MAK21 family.</text>
</comment>
<dbReference type="STRING" id="131310.A0A0N4ZUS3"/>
<dbReference type="WBParaSite" id="PTRK_0001233600.1">
    <property type="protein sequence ID" value="PTRK_0001233600.1"/>
    <property type="gene ID" value="PTRK_0001233600"/>
</dbReference>
<proteinExistence type="inferred from homology"/>
<evidence type="ECO:0000313" key="3">
    <source>
        <dbReference type="Proteomes" id="UP000038045"/>
    </source>
</evidence>
<protein>
    <submittedName>
        <fullName evidence="4">CBF domain-containing protein</fullName>
    </submittedName>
</protein>
<dbReference type="InterPro" id="IPR027193">
    <property type="entry name" value="Noc4"/>
</dbReference>
<sequence>MSKKKISKENESFEDLIRSGDVDKVKSNLQNLKIYTIDPTTNNATKSQDLDIFLNTIIGYIVTEKQIKAVNVLKKLAKKIFCYKDTYVLILIKLMKLESKALNNDQLWNIYNFIRSLPLPGKLSENLFVDDYNVMDECNLEKIEDLYQNSWMMLTKKKISGALAKKVLPFITDHRLEEFPKPELFGDFYFAYYNQGGVYAVLALSGLIKLVVKYNFEYPQFYQSVYKLTSSFILYASYASQFLDTLNLFLSSTHVPLYIVGAFVKKLARVCLNAPVCVIRPILTIIQNLITRYEGLRKMIHNDQCTSIDNDPYIESCTDLKECKALNSCLWEISALQRHWMPLVVKKANFIDKNIATIEIPYIFKTNIELFNILMNKKSGAKSENDDEDWSLKTKGIDKKFVSLKRKVIVEEDVSAKKIVKLEEPNGELLCDKFNFVISDIFVV</sequence>
<organism evidence="3 4">
    <name type="scientific">Parastrongyloides trichosuri</name>
    <name type="common">Possum-specific nematode worm</name>
    <dbReference type="NCBI Taxonomy" id="131310"/>
    <lineage>
        <taxon>Eukaryota</taxon>
        <taxon>Metazoa</taxon>
        <taxon>Ecdysozoa</taxon>
        <taxon>Nematoda</taxon>
        <taxon>Chromadorea</taxon>
        <taxon>Rhabditida</taxon>
        <taxon>Tylenchina</taxon>
        <taxon>Panagrolaimomorpha</taxon>
        <taxon>Strongyloidoidea</taxon>
        <taxon>Strongyloididae</taxon>
        <taxon>Parastrongyloides</taxon>
    </lineage>
</organism>
<dbReference type="GO" id="GO:0042254">
    <property type="term" value="P:ribosome biogenesis"/>
    <property type="evidence" value="ECO:0007669"/>
    <property type="project" value="InterPro"/>
</dbReference>
<dbReference type="InterPro" id="IPR005612">
    <property type="entry name" value="CCAAT-binding_factor"/>
</dbReference>
<dbReference type="PANTHER" id="PTHR12455:SF0">
    <property type="entry name" value="NUCLEOLAR COMPLEX PROTEIN 4 HOMOLOG"/>
    <property type="match status" value="1"/>
</dbReference>
<reference evidence="4" key="1">
    <citation type="submission" date="2017-02" db="UniProtKB">
        <authorList>
            <consortium name="WormBaseParasite"/>
        </authorList>
    </citation>
    <scope>IDENTIFICATION</scope>
</reference>
<evidence type="ECO:0000259" key="2">
    <source>
        <dbReference type="Pfam" id="PF03914"/>
    </source>
</evidence>
<dbReference type="PANTHER" id="PTHR12455">
    <property type="entry name" value="NUCLEOLAR COMPLEX PROTEIN 4"/>
    <property type="match status" value="1"/>
</dbReference>
<dbReference type="Proteomes" id="UP000038045">
    <property type="component" value="Unplaced"/>
</dbReference>